<feature type="domain" description="HTH arsR-type" evidence="4">
    <location>
        <begin position="1"/>
        <end position="89"/>
    </location>
</feature>
<dbReference type="InterPro" id="IPR051081">
    <property type="entry name" value="HTH_MetalResp_TranReg"/>
</dbReference>
<keyword evidence="2" id="KW-0238">DNA-binding</keyword>
<dbReference type="InterPro" id="IPR036388">
    <property type="entry name" value="WH-like_DNA-bd_sf"/>
</dbReference>
<dbReference type="PROSITE" id="PS50987">
    <property type="entry name" value="HTH_ARSR_2"/>
    <property type="match status" value="1"/>
</dbReference>
<dbReference type="SMART" id="SM00418">
    <property type="entry name" value="HTH_ARSR"/>
    <property type="match status" value="1"/>
</dbReference>
<dbReference type="PANTHER" id="PTHR33154:SF33">
    <property type="entry name" value="TRANSCRIPTIONAL REPRESSOR SDPR"/>
    <property type="match status" value="1"/>
</dbReference>
<name>A0A161V7Y2_9HYPH</name>
<sequence length="104" mass="11894">MTYEKILHALADDTRRKIFEDLRSGPKNVKALSLSKDVSRPAVSQHLKVLERAGLVQAHQCGTSRIYRLKSDGTSPLREYLDQFWEEALHAFANEIADQQEVEK</sequence>
<evidence type="ECO:0000256" key="3">
    <source>
        <dbReference type="ARBA" id="ARBA00023163"/>
    </source>
</evidence>
<proteinExistence type="predicted"/>
<dbReference type="GO" id="GO:0003700">
    <property type="term" value="F:DNA-binding transcription factor activity"/>
    <property type="evidence" value="ECO:0007669"/>
    <property type="project" value="InterPro"/>
</dbReference>
<dbReference type="PATRIC" id="fig|989403.3.peg.1094"/>
<protein>
    <submittedName>
        <fullName evidence="5">HTH-type transcriptional regulator</fullName>
    </submittedName>
</protein>
<dbReference type="InterPro" id="IPR001845">
    <property type="entry name" value="HTH_ArsR_DNA-bd_dom"/>
</dbReference>
<dbReference type="InterPro" id="IPR036390">
    <property type="entry name" value="WH_DNA-bd_sf"/>
</dbReference>
<dbReference type="EMBL" id="LMCB01000005">
    <property type="protein sequence ID" value="KZL21024.1"/>
    <property type="molecule type" value="Genomic_DNA"/>
</dbReference>
<evidence type="ECO:0000259" key="4">
    <source>
        <dbReference type="PROSITE" id="PS50987"/>
    </source>
</evidence>
<evidence type="ECO:0000256" key="2">
    <source>
        <dbReference type="ARBA" id="ARBA00023125"/>
    </source>
</evidence>
<dbReference type="SUPFAM" id="SSF46785">
    <property type="entry name" value="Winged helix' DNA-binding domain"/>
    <property type="match status" value="1"/>
</dbReference>
<evidence type="ECO:0000256" key="1">
    <source>
        <dbReference type="ARBA" id="ARBA00023015"/>
    </source>
</evidence>
<dbReference type="CDD" id="cd00090">
    <property type="entry name" value="HTH_ARSR"/>
    <property type="match status" value="1"/>
</dbReference>
<dbReference type="InterPro" id="IPR011991">
    <property type="entry name" value="ArsR-like_HTH"/>
</dbReference>
<dbReference type="STRING" id="989403.SAMN05421798_101385"/>
<evidence type="ECO:0000313" key="6">
    <source>
        <dbReference type="Proteomes" id="UP000076577"/>
    </source>
</evidence>
<dbReference type="RefSeq" id="WP_068003221.1">
    <property type="nucleotide sequence ID" value="NZ_FOFM01000001.1"/>
</dbReference>
<keyword evidence="6" id="KW-1185">Reference proteome</keyword>
<gene>
    <name evidence="5" type="ORF">PsAD2_01016</name>
</gene>
<dbReference type="OrthoDB" id="9790747at2"/>
<dbReference type="AlphaFoldDB" id="A0A161V7Y2"/>
<keyword evidence="3" id="KW-0804">Transcription</keyword>
<comment type="caution">
    <text evidence="5">The sequence shown here is derived from an EMBL/GenBank/DDBJ whole genome shotgun (WGS) entry which is preliminary data.</text>
</comment>
<dbReference type="PANTHER" id="PTHR33154">
    <property type="entry name" value="TRANSCRIPTIONAL REGULATOR, ARSR FAMILY"/>
    <property type="match status" value="1"/>
</dbReference>
<dbReference type="GO" id="GO:0003677">
    <property type="term" value="F:DNA binding"/>
    <property type="evidence" value="ECO:0007669"/>
    <property type="project" value="UniProtKB-KW"/>
</dbReference>
<keyword evidence="1" id="KW-0805">Transcription regulation</keyword>
<dbReference type="Proteomes" id="UP000076577">
    <property type="component" value="Unassembled WGS sequence"/>
</dbReference>
<accession>A0A161V7Y2</accession>
<organism evidence="5 6">
    <name type="scientific">Pseudovibrio axinellae</name>
    <dbReference type="NCBI Taxonomy" id="989403"/>
    <lineage>
        <taxon>Bacteria</taxon>
        <taxon>Pseudomonadati</taxon>
        <taxon>Pseudomonadota</taxon>
        <taxon>Alphaproteobacteria</taxon>
        <taxon>Hyphomicrobiales</taxon>
        <taxon>Stappiaceae</taxon>
        <taxon>Pseudovibrio</taxon>
    </lineage>
</organism>
<dbReference type="Gene3D" id="1.10.10.10">
    <property type="entry name" value="Winged helix-like DNA-binding domain superfamily/Winged helix DNA-binding domain"/>
    <property type="match status" value="1"/>
</dbReference>
<dbReference type="NCBIfam" id="NF033788">
    <property type="entry name" value="HTH_metalloreg"/>
    <property type="match status" value="1"/>
</dbReference>
<dbReference type="Pfam" id="PF01022">
    <property type="entry name" value="HTH_5"/>
    <property type="match status" value="1"/>
</dbReference>
<evidence type="ECO:0000313" key="5">
    <source>
        <dbReference type="EMBL" id="KZL21024.1"/>
    </source>
</evidence>
<reference evidence="5 6" key="1">
    <citation type="journal article" date="2016" name="Front. Microbiol.">
        <title>Comparative Genomic Analysis Reveals a Diverse Repertoire of Genes Involved in Prokaryote-Eukaryote Interactions within the Pseudovibrio Genus.</title>
        <authorList>
            <person name="Romano S."/>
            <person name="Fernandez-Guerra A."/>
            <person name="Reen F.J."/>
            <person name="Glockner F.O."/>
            <person name="Crowley S.P."/>
            <person name="O'Sullivan O."/>
            <person name="Cotter P.D."/>
            <person name="Adams C."/>
            <person name="Dobson A.D."/>
            <person name="O'Gara F."/>
        </authorList>
    </citation>
    <scope>NUCLEOTIDE SEQUENCE [LARGE SCALE GENOMIC DNA]</scope>
    <source>
        <strain evidence="5 6">Ad2</strain>
    </source>
</reference>
<dbReference type="PRINTS" id="PR00778">
    <property type="entry name" value="HTHARSR"/>
</dbReference>